<feature type="transmembrane region" description="Helical" evidence="12">
    <location>
        <begin position="81"/>
        <end position="107"/>
    </location>
</feature>
<dbReference type="PANTHER" id="PTHR43221">
    <property type="entry name" value="PROTEASE HTPX"/>
    <property type="match status" value="1"/>
</dbReference>
<keyword evidence="9 11" id="KW-0482">Metalloprotease</keyword>
<dbReference type="PANTHER" id="PTHR43221:SF1">
    <property type="entry name" value="PROTEASE HTPX"/>
    <property type="match status" value="1"/>
</dbReference>
<feature type="transmembrane region" description="Helical" evidence="12">
    <location>
        <begin position="114"/>
        <end position="132"/>
    </location>
</feature>
<dbReference type="CDD" id="cd07328">
    <property type="entry name" value="M48_Ste24p_like"/>
    <property type="match status" value="1"/>
</dbReference>
<dbReference type="InterPro" id="IPR001915">
    <property type="entry name" value="Peptidase_M48"/>
</dbReference>
<evidence type="ECO:0000256" key="2">
    <source>
        <dbReference type="ARBA" id="ARBA00022475"/>
    </source>
</evidence>
<dbReference type="Gene3D" id="3.30.2010.10">
    <property type="entry name" value="Metalloproteases ('zincins'), catalytic domain"/>
    <property type="match status" value="1"/>
</dbReference>
<keyword evidence="3 11" id="KW-0645">Protease</keyword>
<dbReference type="AlphaFoldDB" id="A0A918V4E9"/>
<comment type="cofactor">
    <cofactor evidence="11">
        <name>Zn(2+)</name>
        <dbReference type="ChEBI" id="CHEBI:29105"/>
    </cofactor>
    <text evidence="11">Binds 1 zinc ion per subunit.</text>
</comment>
<keyword evidence="4 12" id="KW-0812">Transmembrane</keyword>
<evidence type="ECO:0000259" key="13">
    <source>
        <dbReference type="Pfam" id="PF01435"/>
    </source>
</evidence>
<feature type="domain" description="Peptidase M48" evidence="13">
    <location>
        <begin position="157"/>
        <end position="382"/>
    </location>
</feature>
<keyword evidence="10 12" id="KW-0472">Membrane</keyword>
<evidence type="ECO:0000256" key="4">
    <source>
        <dbReference type="ARBA" id="ARBA00022692"/>
    </source>
</evidence>
<evidence type="ECO:0000256" key="6">
    <source>
        <dbReference type="ARBA" id="ARBA00022801"/>
    </source>
</evidence>
<dbReference type="GO" id="GO:0004222">
    <property type="term" value="F:metalloendopeptidase activity"/>
    <property type="evidence" value="ECO:0007669"/>
    <property type="project" value="InterPro"/>
</dbReference>
<keyword evidence="5" id="KW-0479">Metal-binding</keyword>
<comment type="subcellular location">
    <subcellularLocation>
        <location evidence="1">Cell membrane</location>
        <topology evidence="1">Multi-pass membrane protein</topology>
    </subcellularLocation>
</comment>
<reference evidence="14" key="2">
    <citation type="submission" date="2020-09" db="EMBL/GenBank/DDBJ databases">
        <authorList>
            <person name="Sun Q."/>
            <person name="Ohkuma M."/>
        </authorList>
    </citation>
    <scope>NUCLEOTIDE SEQUENCE</scope>
    <source>
        <strain evidence="14">JCM 5016</strain>
    </source>
</reference>
<dbReference type="Proteomes" id="UP000623010">
    <property type="component" value="Unassembled WGS sequence"/>
</dbReference>
<organism evidence="14 15">
    <name type="scientific">Streptomyces echinoruber</name>
    <dbReference type="NCBI Taxonomy" id="68898"/>
    <lineage>
        <taxon>Bacteria</taxon>
        <taxon>Bacillati</taxon>
        <taxon>Actinomycetota</taxon>
        <taxon>Actinomycetes</taxon>
        <taxon>Kitasatosporales</taxon>
        <taxon>Streptomycetaceae</taxon>
        <taxon>Streptomyces</taxon>
    </lineage>
</organism>
<dbReference type="RefSeq" id="WP_190055506.1">
    <property type="nucleotide sequence ID" value="NZ_BMWH01000001.1"/>
</dbReference>
<dbReference type="EMBL" id="BMWH01000001">
    <property type="protein sequence ID" value="GGZ69914.1"/>
    <property type="molecule type" value="Genomic_DNA"/>
</dbReference>
<evidence type="ECO:0000256" key="3">
    <source>
        <dbReference type="ARBA" id="ARBA00022670"/>
    </source>
</evidence>
<proteinExistence type="inferred from homology"/>
<name>A0A918V4E9_9ACTN</name>
<sequence>MSAVAEETTRPCPQCGTRIRVDRRFIAWCAACDWNLDPQPPQPEPKRFARAEQALARRHGEQLLAEMLSGAEPRPRRDAPAVLAVALALAVHGVTVVLAVVGVWCAVAGRGGPGTFLGLLLLAVAAVLVPRFPKLPDDRPVLFRADAPELFALVDEIAGVVGTRGVHAVVVDERVNAAVTTYGVRGRRLLVLGMPLWEILTPEERIALLGHELGHYANGDTRHGLVVRTAVRSLSLWHHTLRPLPDPSPAEMVVNVLYVLPRLLVRGVLALLLRLTARAGVRAEYLADRLAARVASTQAAAALMDRLLIADSLGVFLRSESGKAALGGSRSTREAAARADELWGALTAYTASVPEYEYERQRRVGARRGHRVDATHPPTHLRRTCLLDGPHVEAAVVLDADRKHRIDQEVAAARTEVARRILRDGFTG</sequence>
<protein>
    <recommendedName>
        <fullName evidence="13">Peptidase M48 domain-containing protein</fullName>
    </recommendedName>
</protein>
<evidence type="ECO:0000256" key="5">
    <source>
        <dbReference type="ARBA" id="ARBA00022723"/>
    </source>
</evidence>
<evidence type="ECO:0000256" key="9">
    <source>
        <dbReference type="ARBA" id="ARBA00023049"/>
    </source>
</evidence>
<dbReference type="GO" id="GO:0006508">
    <property type="term" value="P:proteolysis"/>
    <property type="evidence" value="ECO:0007669"/>
    <property type="project" value="UniProtKB-KW"/>
</dbReference>
<dbReference type="GO" id="GO:0005886">
    <property type="term" value="C:plasma membrane"/>
    <property type="evidence" value="ECO:0007669"/>
    <property type="project" value="UniProtKB-SubCell"/>
</dbReference>
<gene>
    <name evidence="14" type="ORF">GCM10010389_04160</name>
</gene>
<evidence type="ECO:0000256" key="8">
    <source>
        <dbReference type="ARBA" id="ARBA00022989"/>
    </source>
</evidence>
<reference evidence="14" key="1">
    <citation type="journal article" date="2014" name="Int. J. Syst. Evol. Microbiol.">
        <title>Complete genome sequence of Corynebacterium casei LMG S-19264T (=DSM 44701T), isolated from a smear-ripened cheese.</title>
        <authorList>
            <consortium name="US DOE Joint Genome Institute (JGI-PGF)"/>
            <person name="Walter F."/>
            <person name="Albersmeier A."/>
            <person name="Kalinowski J."/>
            <person name="Ruckert C."/>
        </authorList>
    </citation>
    <scope>NUCLEOTIDE SEQUENCE</scope>
    <source>
        <strain evidence="14">JCM 5016</strain>
    </source>
</reference>
<dbReference type="InterPro" id="IPR050083">
    <property type="entry name" value="HtpX_protease"/>
</dbReference>
<evidence type="ECO:0000256" key="1">
    <source>
        <dbReference type="ARBA" id="ARBA00004651"/>
    </source>
</evidence>
<dbReference type="Pfam" id="PF01435">
    <property type="entry name" value="Peptidase_M48"/>
    <property type="match status" value="1"/>
</dbReference>
<evidence type="ECO:0000313" key="15">
    <source>
        <dbReference type="Proteomes" id="UP000623010"/>
    </source>
</evidence>
<keyword evidence="2" id="KW-1003">Cell membrane</keyword>
<evidence type="ECO:0000256" key="12">
    <source>
        <dbReference type="SAM" id="Phobius"/>
    </source>
</evidence>
<comment type="caution">
    <text evidence="14">The sequence shown here is derived from an EMBL/GenBank/DDBJ whole genome shotgun (WGS) entry which is preliminary data.</text>
</comment>
<evidence type="ECO:0000313" key="14">
    <source>
        <dbReference type="EMBL" id="GGZ69914.1"/>
    </source>
</evidence>
<evidence type="ECO:0000256" key="10">
    <source>
        <dbReference type="ARBA" id="ARBA00023136"/>
    </source>
</evidence>
<keyword evidence="15" id="KW-1185">Reference proteome</keyword>
<keyword evidence="7 11" id="KW-0862">Zinc</keyword>
<accession>A0A918V4E9</accession>
<keyword evidence="8 12" id="KW-1133">Transmembrane helix</keyword>
<evidence type="ECO:0000256" key="11">
    <source>
        <dbReference type="RuleBase" id="RU003983"/>
    </source>
</evidence>
<comment type="similarity">
    <text evidence="11">Belongs to the peptidase M48 family.</text>
</comment>
<dbReference type="GO" id="GO:0046872">
    <property type="term" value="F:metal ion binding"/>
    <property type="evidence" value="ECO:0007669"/>
    <property type="project" value="UniProtKB-KW"/>
</dbReference>
<evidence type="ECO:0000256" key="7">
    <source>
        <dbReference type="ARBA" id="ARBA00022833"/>
    </source>
</evidence>
<keyword evidence="6 11" id="KW-0378">Hydrolase</keyword>